<dbReference type="InterPro" id="IPR000160">
    <property type="entry name" value="GGDEF_dom"/>
</dbReference>
<dbReference type="KEGG" id="pmes:FX988_01891"/>
<dbReference type="SUPFAM" id="SSF55073">
    <property type="entry name" value="Nucleotide cyclase"/>
    <property type="match status" value="1"/>
</dbReference>
<feature type="transmembrane region" description="Helical" evidence="4">
    <location>
        <begin position="97"/>
        <end position="117"/>
    </location>
</feature>
<comment type="catalytic activity">
    <reaction evidence="3">
        <text>2 GTP = 3',3'-c-di-GMP + 2 diphosphate</text>
        <dbReference type="Rhea" id="RHEA:24898"/>
        <dbReference type="ChEBI" id="CHEBI:33019"/>
        <dbReference type="ChEBI" id="CHEBI:37565"/>
        <dbReference type="ChEBI" id="CHEBI:58805"/>
        <dbReference type="EC" id="2.7.7.65"/>
    </reaction>
</comment>
<keyword evidence="4" id="KW-0812">Transmembrane</keyword>
<dbReference type="InterPro" id="IPR043128">
    <property type="entry name" value="Rev_trsase/Diguanyl_cyclase"/>
</dbReference>
<feature type="transmembrane region" description="Helical" evidence="4">
    <location>
        <begin position="148"/>
        <end position="166"/>
    </location>
</feature>
<proteinExistence type="predicted"/>
<reference evidence="6 7" key="1">
    <citation type="submission" date="2019-12" db="EMBL/GenBank/DDBJ databases">
        <title>Genome sequencing and assembly of endphytes of Porphyra tenera.</title>
        <authorList>
            <person name="Park J.M."/>
            <person name="Shin R."/>
            <person name="Jo S.H."/>
        </authorList>
    </citation>
    <scope>NUCLEOTIDE SEQUENCE [LARGE SCALE GENOMIC DNA]</scope>
    <source>
        <strain evidence="6 7">GPM4</strain>
    </source>
</reference>
<evidence type="ECO:0000313" key="7">
    <source>
        <dbReference type="Proteomes" id="UP000464524"/>
    </source>
</evidence>
<evidence type="ECO:0000256" key="1">
    <source>
        <dbReference type="ARBA" id="ARBA00001946"/>
    </source>
</evidence>
<dbReference type="GO" id="GO:0005886">
    <property type="term" value="C:plasma membrane"/>
    <property type="evidence" value="ECO:0007669"/>
    <property type="project" value="TreeGrafter"/>
</dbReference>
<evidence type="ECO:0000256" key="2">
    <source>
        <dbReference type="ARBA" id="ARBA00012528"/>
    </source>
</evidence>
<dbReference type="EMBL" id="CP047656">
    <property type="protein sequence ID" value="QHJ11656.1"/>
    <property type="molecule type" value="Genomic_DNA"/>
</dbReference>
<dbReference type="NCBIfam" id="TIGR00254">
    <property type="entry name" value="GGDEF"/>
    <property type="match status" value="1"/>
</dbReference>
<dbReference type="FunFam" id="3.30.70.270:FF:000001">
    <property type="entry name" value="Diguanylate cyclase domain protein"/>
    <property type="match status" value="1"/>
</dbReference>
<name>A0A857JJ82_9ALTE</name>
<evidence type="ECO:0000256" key="3">
    <source>
        <dbReference type="ARBA" id="ARBA00034247"/>
    </source>
</evidence>
<dbReference type="CDD" id="cd01949">
    <property type="entry name" value="GGDEF"/>
    <property type="match status" value="1"/>
</dbReference>
<feature type="transmembrane region" description="Helical" evidence="4">
    <location>
        <begin position="124"/>
        <end position="142"/>
    </location>
</feature>
<dbReference type="GO" id="GO:0043709">
    <property type="term" value="P:cell adhesion involved in single-species biofilm formation"/>
    <property type="evidence" value="ECO:0007669"/>
    <property type="project" value="TreeGrafter"/>
</dbReference>
<dbReference type="RefSeq" id="WP_160179402.1">
    <property type="nucleotide sequence ID" value="NZ_CP047656.1"/>
</dbReference>
<evidence type="ECO:0000256" key="4">
    <source>
        <dbReference type="SAM" id="Phobius"/>
    </source>
</evidence>
<evidence type="ECO:0000313" key="6">
    <source>
        <dbReference type="EMBL" id="QHJ11656.1"/>
    </source>
</evidence>
<dbReference type="GO" id="GO:0052621">
    <property type="term" value="F:diguanylate cyclase activity"/>
    <property type="evidence" value="ECO:0007669"/>
    <property type="project" value="UniProtKB-EC"/>
</dbReference>
<dbReference type="PANTHER" id="PTHR45138">
    <property type="entry name" value="REGULATORY COMPONENTS OF SENSORY TRANSDUCTION SYSTEM"/>
    <property type="match status" value="1"/>
</dbReference>
<dbReference type="AlphaFoldDB" id="A0A857JJ82"/>
<dbReference type="EC" id="2.7.7.65" evidence="2"/>
<feature type="transmembrane region" description="Helical" evidence="4">
    <location>
        <begin position="66"/>
        <end position="91"/>
    </location>
</feature>
<dbReference type="PROSITE" id="PS50887">
    <property type="entry name" value="GGDEF"/>
    <property type="match status" value="1"/>
</dbReference>
<feature type="transmembrane region" description="Helical" evidence="4">
    <location>
        <begin position="7"/>
        <end position="27"/>
    </location>
</feature>
<evidence type="ECO:0000259" key="5">
    <source>
        <dbReference type="PROSITE" id="PS50887"/>
    </source>
</evidence>
<protein>
    <recommendedName>
        <fullName evidence="2">diguanylate cyclase</fullName>
        <ecNumber evidence="2">2.7.7.65</ecNumber>
    </recommendedName>
</protein>
<feature type="domain" description="GGDEF" evidence="5">
    <location>
        <begin position="221"/>
        <end position="356"/>
    </location>
</feature>
<dbReference type="GO" id="GO:1902201">
    <property type="term" value="P:negative regulation of bacterial-type flagellum-dependent cell motility"/>
    <property type="evidence" value="ECO:0007669"/>
    <property type="project" value="TreeGrafter"/>
</dbReference>
<keyword evidence="4" id="KW-0472">Membrane</keyword>
<sequence>MDLLRRSLAGIFVYAFLLPVIFWPIGFHEIQPHLTYLFAGAMFFFSVLRLIHYVNSKRLYALSPRAWFITFAALSLSQAAILGTVFTLAIFDERFFPIIHVSMLALAGIASSALLALSPRIRFGILNLTILMLPAMITGFLSEGYLPLAVMMLVFTVYISGIGIRANKEYKRSFDIEIELEAQRKELETLNQTDALTSIYNRGYFNQHFEDQWQYAMRHELEIAILLIDVDHFKSINDTYGHLAGDACLVNLAYAINKAVNRAIDVAARYGGEEFVVLLSGCNTEQARSMAQKIEQVIKDHKFVHEGRGIPVTVSIGIATTMPKPKQKSSTLIDQADQALYQAKAQGRNRSIVFTEDE</sequence>
<accession>A0A857JJ82</accession>
<dbReference type="PANTHER" id="PTHR45138:SF9">
    <property type="entry name" value="DIGUANYLATE CYCLASE DGCM-RELATED"/>
    <property type="match status" value="1"/>
</dbReference>
<feature type="transmembrane region" description="Helical" evidence="4">
    <location>
        <begin position="33"/>
        <end position="54"/>
    </location>
</feature>
<organism evidence="6 7">
    <name type="scientific">Paraglaciecola mesophila</name>
    <dbReference type="NCBI Taxonomy" id="197222"/>
    <lineage>
        <taxon>Bacteria</taxon>
        <taxon>Pseudomonadati</taxon>
        <taxon>Pseudomonadota</taxon>
        <taxon>Gammaproteobacteria</taxon>
        <taxon>Alteromonadales</taxon>
        <taxon>Alteromonadaceae</taxon>
        <taxon>Paraglaciecola</taxon>
    </lineage>
</organism>
<dbReference type="InterPro" id="IPR029787">
    <property type="entry name" value="Nucleotide_cyclase"/>
</dbReference>
<dbReference type="SMART" id="SM00267">
    <property type="entry name" value="GGDEF"/>
    <property type="match status" value="1"/>
</dbReference>
<dbReference type="InterPro" id="IPR050469">
    <property type="entry name" value="Diguanylate_Cyclase"/>
</dbReference>
<keyword evidence="4" id="KW-1133">Transmembrane helix</keyword>
<keyword evidence="7" id="KW-1185">Reference proteome</keyword>
<dbReference type="Proteomes" id="UP000464524">
    <property type="component" value="Chromosome"/>
</dbReference>
<gene>
    <name evidence="6" type="ORF">FX988_01891</name>
</gene>
<dbReference type="Pfam" id="PF00990">
    <property type="entry name" value="GGDEF"/>
    <property type="match status" value="1"/>
</dbReference>
<comment type="cofactor">
    <cofactor evidence="1">
        <name>Mg(2+)</name>
        <dbReference type="ChEBI" id="CHEBI:18420"/>
    </cofactor>
</comment>
<dbReference type="Gene3D" id="3.30.70.270">
    <property type="match status" value="1"/>
</dbReference>
<dbReference type="OrthoDB" id="9812260at2"/>